<protein>
    <submittedName>
        <fullName evidence="4">Condensin-2 complex subunit d3</fullName>
    </submittedName>
</protein>
<feature type="region of interest" description="Disordered" evidence="3">
    <location>
        <begin position="1"/>
        <end position="35"/>
    </location>
</feature>
<dbReference type="InterPro" id="IPR000357">
    <property type="entry name" value="HEAT"/>
</dbReference>
<dbReference type="GO" id="GO:0000796">
    <property type="term" value="C:condensin complex"/>
    <property type="evidence" value="ECO:0007669"/>
    <property type="project" value="TreeGrafter"/>
</dbReference>
<dbReference type="InterPro" id="IPR016024">
    <property type="entry name" value="ARM-type_fold"/>
</dbReference>
<gene>
    <name evidence="4" type="ORF">Ctob_016608</name>
</gene>
<keyword evidence="2" id="KW-0226">DNA condensation</keyword>
<feature type="compositionally biased region" description="Low complexity" evidence="3">
    <location>
        <begin position="95"/>
        <end position="106"/>
    </location>
</feature>
<proteinExistence type="predicted"/>
<dbReference type="GO" id="GO:0007076">
    <property type="term" value="P:mitotic chromosome condensation"/>
    <property type="evidence" value="ECO:0007669"/>
    <property type="project" value="InterPro"/>
</dbReference>
<dbReference type="GO" id="GO:0010032">
    <property type="term" value="P:meiotic chromosome condensation"/>
    <property type="evidence" value="ECO:0007669"/>
    <property type="project" value="TreeGrafter"/>
</dbReference>
<evidence type="ECO:0000256" key="1">
    <source>
        <dbReference type="ARBA" id="ARBA00022737"/>
    </source>
</evidence>
<dbReference type="SUPFAM" id="SSF48371">
    <property type="entry name" value="ARM repeat"/>
    <property type="match status" value="1"/>
</dbReference>
<dbReference type="Pfam" id="PF02985">
    <property type="entry name" value="HEAT"/>
    <property type="match status" value="1"/>
</dbReference>
<dbReference type="Gene3D" id="1.25.10.10">
    <property type="entry name" value="Leucine-rich Repeat Variant"/>
    <property type="match status" value="1"/>
</dbReference>
<dbReference type="InterPro" id="IPR026971">
    <property type="entry name" value="CND1/NCAPD3"/>
</dbReference>
<evidence type="ECO:0000256" key="3">
    <source>
        <dbReference type="SAM" id="MobiDB-lite"/>
    </source>
</evidence>
<reference evidence="5" key="1">
    <citation type="journal article" date="2015" name="PLoS Genet.">
        <title>Genome Sequence and Transcriptome Analyses of Chrysochromulina tobin: Metabolic Tools for Enhanced Algal Fitness in the Prominent Order Prymnesiales (Haptophyceae).</title>
        <authorList>
            <person name="Hovde B.T."/>
            <person name="Deodato C.R."/>
            <person name="Hunsperger H.M."/>
            <person name="Ryken S.A."/>
            <person name="Yost W."/>
            <person name="Jha R.K."/>
            <person name="Patterson J."/>
            <person name="Monnat R.J. Jr."/>
            <person name="Barlow S.B."/>
            <person name="Starkenburg S.R."/>
            <person name="Cattolico R.A."/>
        </authorList>
    </citation>
    <scope>NUCLEOTIDE SEQUENCE</scope>
    <source>
        <strain evidence="5">CCMP291</strain>
    </source>
</reference>
<sequence length="351" mass="36192">MAGAVLREAAGAPHAPEQGVNRTPRTPARPTGLHGDGIPQALWRLLVQRLSDKVAAVRAKTVGVLGKVLKELQEEAPTRELLRLVQMPPPPSERPTPASGAASCHSSHSHHATPCSGLSRSGGAAAPSATGSLVSLTPSALASPAAALLEAASTVDVSFAVLSQQLLSMCVDPKVNVRRAALGTLETVVRAAGVQLGTAQLGVVAKRCQDSSPLIRKQAARTLGELLTQNPAAPGVRAAWLSGVLPLLRDAETSVSDAALDLLRDGLLVPLDRCYLPADETASCRLDGPRISRCYDAAAARSPEVGAHEATCALRALTSLAKRGELDEVVARAVVANVGSGACASSLHRRS</sequence>
<evidence type="ECO:0000256" key="2">
    <source>
        <dbReference type="ARBA" id="ARBA00023067"/>
    </source>
</evidence>
<dbReference type="OrthoDB" id="10263978at2759"/>
<keyword evidence="5" id="KW-1185">Reference proteome</keyword>
<dbReference type="InterPro" id="IPR011989">
    <property type="entry name" value="ARM-like"/>
</dbReference>
<evidence type="ECO:0000313" key="4">
    <source>
        <dbReference type="EMBL" id="KOO34838.1"/>
    </source>
</evidence>
<dbReference type="GO" id="GO:0042393">
    <property type="term" value="F:histone binding"/>
    <property type="evidence" value="ECO:0007669"/>
    <property type="project" value="TreeGrafter"/>
</dbReference>
<dbReference type="EMBL" id="JWZX01001073">
    <property type="protein sequence ID" value="KOO34838.1"/>
    <property type="molecule type" value="Genomic_DNA"/>
</dbReference>
<dbReference type="AlphaFoldDB" id="A0A0M0K8W4"/>
<organism evidence="4 5">
    <name type="scientific">Chrysochromulina tobinii</name>
    <dbReference type="NCBI Taxonomy" id="1460289"/>
    <lineage>
        <taxon>Eukaryota</taxon>
        <taxon>Haptista</taxon>
        <taxon>Haptophyta</taxon>
        <taxon>Prymnesiophyceae</taxon>
        <taxon>Prymnesiales</taxon>
        <taxon>Chrysochromulinaceae</taxon>
        <taxon>Chrysochromulina</taxon>
    </lineage>
</organism>
<name>A0A0M0K8W4_9EUKA</name>
<keyword evidence="1" id="KW-0677">Repeat</keyword>
<comment type="caution">
    <text evidence="4">The sequence shown here is derived from an EMBL/GenBank/DDBJ whole genome shotgun (WGS) entry which is preliminary data.</text>
</comment>
<dbReference type="GO" id="GO:0000779">
    <property type="term" value="C:condensed chromosome, centromeric region"/>
    <property type="evidence" value="ECO:0007669"/>
    <property type="project" value="TreeGrafter"/>
</dbReference>
<dbReference type="PANTHER" id="PTHR14222:SF1">
    <property type="entry name" value="CONDENSIN-2 COMPLEX SUBUNIT D3"/>
    <property type="match status" value="1"/>
</dbReference>
<accession>A0A0M0K8W4</accession>
<evidence type="ECO:0000313" key="5">
    <source>
        <dbReference type="Proteomes" id="UP000037460"/>
    </source>
</evidence>
<dbReference type="Proteomes" id="UP000037460">
    <property type="component" value="Unassembled WGS sequence"/>
</dbReference>
<feature type="region of interest" description="Disordered" evidence="3">
    <location>
        <begin position="80"/>
        <end position="122"/>
    </location>
</feature>
<dbReference type="PANTHER" id="PTHR14222">
    <property type="entry name" value="CONDENSIN"/>
    <property type="match status" value="1"/>
</dbReference>